<sequence>MLYEILGTLAYFGVSVVVLVIGFVVLDLMTPGRLRDLVFIEHLPNAALIAGAQQIALGLIIVSAILHSSADLLFGLLDVVVFAGIGLVLQTGALVLVEWFVPGRFRDLVADPKPRSGVFVAATTIIVVGAINAACLT</sequence>
<dbReference type="OrthoDB" id="5191770at2"/>
<dbReference type="InterPro" id="IPR007140">
    <property type="entry name" value="DUF350"/>
</dbReference>
<evidence type="ECO:0000313" key="8">
    <source>
        <dbReference type="EMBL" id="TWT17767.1"/>
    </source>
</evidence>
<reference evidence="8 9" key="1">
    <citation type="submission" date="2019-08" db="EMBL/GenBank/DDBJ databases">
        <authorList>
            <person name="Lei W."/>
        </authorList>
    </citation>
    <scope>NUCLEOTIDE SEQUENCE [LARGE SCALE GENOMIC DNA]</scope>
    <source>
        <strain evidence="8 9">CCUG 58627</strain>
    </source>
</reference>
<keyword evidence="9" id="KW-1185">Reference proteome</keyword>
<dbReference type="RefSeq" id="WP_146325631.1">
    <property type="nucleotide sequence ID" value="NZ_BAABLR010000059.1"/>
</dbReference>
<comment type="similarity">
    <text evidence="2">Belongs to the UPF0719 family.</text>
</comment>
<evidence type="ECO:0000256" key="6">
    <source>
        <dbReference type="ARBA" id="ARBA00023136"/>
    </source>
</evidence>
<evidence type="ECO:0000256" key="7">
    <source>
        <dbReference type="SAM" id="Phobius"/>
    </source>
</evidence>
<keyword evidence="4 7" id="KW-0812">Transmembrane</keyword>
<dbReference type="GO" id="GO:0005886">
    <property type="term" value="C:plasma membrane"/>
    <property type="evidence" value="ECO:0007669"/>
    <property type="project" value="UniProtKB-SubCell"/>
</dbReference>
<evidence type="ECO:0000256" key="2">
    <source>
        <dbReference type="ARBA" id="ARBA00005779"/>
    </source>
</evidence>
<comment type="caution">
    <text evidence="8">The sequence shown here is derived from an EMBL/GenBank/DDBJ whole genome shotgun (WGS) entry which is preliminary data.</text>
</comment>
<keyword evidence="5 7" id="KW-1133">Transmembrane helix</keyword>
<evidence type="ECO:0000313" key="9">
    <source>
        <dbReference type="Proteomes" id="UP000320791"/>
    </source>
</evidence>
<proteinExistence type="inferred from homology"/>
<feature type="transmembrane region" description="Helical" evidence="7">
    <location>
        <begin position="117"/>
        <end position="136"/>
    </location>
</feature>
<organism evidence="8 9">
    <name type="scientific">Corynebacterium canis</name>
    <dbReference type="NCBI Taxonomy" id="679663"/>
    <lineage>
        <taxon>Bacteria</taxon>
        <taxon>Bacillati</taxon>
        <taxon>Actinomycetota</taxon>
        <taxon>Actinomycetes</taxon>
        <taxon>Mycobacteriales</taxon>
        <taxon>Corynebacteriaceae</taxon>
        <taxon>Corynebacterium</taxon>
    </lineage>
</organism>
<feature type="transmembrane region" description="Helical" evidence="7">
    <location>
        <begin position="73"/>
        <end position="97"/>
    </location>
</feature>
<comment type="subcellular location">
    <subcellularLocation>
        <location evidence="1">Cell membrane</location>
        <topology evidence="1">Multi-pass membrane protein</topology>
    </subcellularLocation>
</comment>
<evidence type="ECO:0000256" key="4">
    <source>
        <dbReference type="ARBA" id="ARBA00022692"/>
    </source>
</evidence>
<evidence type="ECO:0000256" key="3">
    <source>
        <dbReference type="ARBA" id="ARBA00022475"/>
    </source>
</evidence>
<feature type="transmembrane region" description="Helical" evidence="7">
    <location>
        <begin position="46"/>
        <end position="66"/>
    </location>
</feature>
<feature type="transmembrane region" description="Helical" evidence="7">
    <location>
        <begin position="5"/>
        <end position="26"/>
    </location>
</feature>
<gene>
    <name evidence="8" type="ORF">FRX94_12240</name>
</gene>
<accession>A0A5C5TVW3</accession>
<dbReference type="Pfam" id="PF03994">
    <property type="entry name" value="DUF350"/>
    <property type="match status" value="1"/>
</dbReference>
<dbReference type="AlphaFoldDB" id="A0A5C5TVW3"/>
<keyword evidence="3" id="KW-1003">Cell membrane</keyword>
<dbReference type="EMBL" id="VOHM01000039">
    <property type="protein sequence ID" value="TWT17767.1"/>
    <property type="molecule type" value="Genomic_DNA"/>
</dbReference>
<evidence type="ECO:0000256" key="1">
    <source>
        <dbReference type="ARBA" id="ARBA00004651"/>
    </source>
</evidence>
<protein>
    <submittedName>
        <fullName evidence="8">DUF350 domain-containing protein</fullName>
    </submittedName>
</protein>
<evidence type="ECO:0000256" key="5">
    <source>
        <dbReference type="ARBA" id="ARBA00022989"/>
    </source>
</evidence>
<name>A0A5C5TVW3_9CORY</name>
<dbReference type="Proteomes" id="UP000320791">
    <property type="component" value="Unassembled WGS sequence"/>
</dbReference>
<keyword evidence="6 7" id="KW-0472">Membrane</keyword>